<dbReference type="EMBL" id="JWIN03000038">
    <property type="protein sequence ID" value="KAB1252379.1"/>
    <property type="molecule type" value="Genomic_DNA"/>
</dbReference>
<proteinExistence type="predicted"/>
<protein>
    <submittedName>
        <fullName evidence="1">Trafficking protein particle complex subunit 9</fullName>
    </submittedName>
</protein>
<dbReference type="AlphaFoldDB" id="A0A5N4C0J6"/>
<keyword evidence="2" id="KW-1185">Reference proteome</keyword>
<gene>
    <name evidence="1" type="ORF">Cadr_000030995</name>
</gene>
<reference evidence="1 2" key="1">
    <citation type="journal article" date="2019" name="Mol. Ecol. Resour.">
        <title>Improving Illumina assemblies with Hi-C and long reads: an example with the North African dromedary.</title>
        <authorList>
            <person name="Elbers J.P."/>
            <person name="Rogers M.F."/>
            <person name="Perelman P.L."/>
            <person name="Proskuryakova A.A."/>
            <person name="Serdyukova N.A."/>
            <person name="Johnson W.E."/>
            <person name="Horin P."/>
            <person name="Corander J."/>
            <person name="Murphy D."/>
            <person name="Burger P.A."/>
        </authorList>
    </citation>
    <scope>NUCLEOTIDE SEQUENCE [LARGE SCALE GENOMIC DNA]</scope>
    <source>
        <strain evidence="1">Drom800</strain>
        <tissue evidence="1">Blood</tissue>
    </source>
</reference>
<sequence length="129" mass="14784">MSIPDYVQCAEDHQTYPMVVEHVGIISEENFFCIYKEVEKRIDDFTESLFILPKSKWLDGASDNSGDKILLLCIPFEKEDIMGLDTESRERRITEYGKEQGNVHPHFVPVIKSTAPLCLGITDELFWAA</sequence>
<name>A0A5N4C0J6_CAMDR</name>
<comment type="caution">
    <text evidence="1">The sequence shown here is derived from an EMBL/GenBank/DDBJ whole genome shotgun (WGS) entry which is preliminary data.</text>
</comment>
<organism evidence="1 2">
    <name type="scientific">Camelus dromedarius</name>
    <name type="common">Dromedary</name>
    <name type="synonym">Arabian camel</name>
    <dbReference type="NCBI Taxonomy" id="9838"/>
    <lineage>
        <taxon>Eukaryota</taxon>
        <taxon>Metazoa</taxon>
        <taxon>Chordata</taxon>
        <taxon>Craniata</taxon>
        <taxon>Vertebrata</taxon>
        <taxon>Euteleostomi</taxon>
        <taxon>Mammalia</taxon>
        <taxon>Eutheria</taxon>
        <taxon>Laurasiatheria</taxon>
        <taxon>Artiodactyla</taxon>
        <taxon>Tylopoda</taxon>
        <taxon>Camelidae</taxon>
        <taxon>Camelus</taxon>
    </lineage>
</organism>
<accession>A0A5N4C0J6</accession>
<evidence type="ECO:0000313" key="1">
    <source>
        <dbReference type="EMBL" id="KAB1252379.1"/>
    </source>
</evidence>
<evidence type="ECO:0000313" key="2">
    <source>
        <dbReference type="Proteomes" id="UP000299084"/>
    </source>
</evidence>
<dbReference type="Proteomes" id="UP000299084">
    <property type="component" value="Unassembled WGS sequence"/>
</dbReference>